<proteinExistence type="inferred from homology"/>
<keyword evidence="5" id="KW-1003">Cell membrane</keyword>
<comment type="function">
    <text evidence="5">Plays a major role in protein secretion by helping the post-translocational extracellular folding of several secreted proteins.</text>
</comment>
<dbReference type="NCBIfam" id="NF000809">
    <property type="entry name" value="PRK00059.1"/>
    <property type="match status" value="1"/>
</dbReference>
<evidence type="ECO:0000313" key="9">
    <source>
        <dbReference type="Proteomes" id="UP000726170"/>
    </source>
</evidence>
<dbReference type="InterPro" id="IPR023058">
    <property type="entry name" value="PPIase_PpiC_CS"/>
</dbReference>
<evidence type="ECO:0000256" key="5">
    <source>
        <dbReference type="HAMAP-Rule" id="MF_01145"/>
    </source>
</evidence>
<feature type="signal peptide" evidence="6">
    <location>
        <begin position="1"/>
        <end position="22"/>
    </location>
</feature>
<reference evidence="8 9" key="1">
    <citation type="submission" date="2021-06" db="EMBL/GenBank/DDBJ databases">
        <authorList>
            <person name="Sun Q."/>
            <person name="Li D."/>
        </authorList>
    </citation>
    <scope>NUCLEOTIDE SEQUENCE [LARGE SCALE GENOMIC DNA]</scope>
    <source>
        <strain evidence="8 9">MSJ-11</strain>
    </source>
</reference>
<protein>
    <recommendedName>
        <fullName evidence="5">Foldase protein PrsA</fullName>
        <ecNumber evidence="5">5.2.1.8</ecNumber>
    </recommendedName>
</protein>
<comment type="subcellular location">
    <subcellularLocation>
        <location evidence="5">Cell membrane</location>
        <topology evidence="5">Lipid-anchor</topology>
    </subcellularLocation>
</comment>
<sequence length="334" mass="38365">MKNIKKLIISSLVAAMTFSAVGCNMIEKTPEAIKKSVVAKINDETITREELDSNPIVAEQIKKLEEEYGENYINNTEVKEQLLEYKKQVVEQMVTEKLILQKSKDLKIDENKVNEEVEKTFNDVIKNGFNNDKEKFLEDLKTMGITEAQLKDFYKTQFTILQVRDLIVKDVKVTDEVAKKYYDENIYQFLEGDSKFHSAHILVATEEEAKKVKERLNKGEDFAKVAKEVSLDGSKENGGDLGETGYGDLVKPFVDAVVKLNKGEISEPVKSQYGYHIIKLIDKEPITIKKFDTVKEEIKKELLSSEQQKKFNAELEKWKSESKIETEKYVKNLV</sequence>
<dbReference type="PROSITE" id="PS50198">
    <property type="entry name" value="PPIC_PPIASE_2"/>
    <property type="match status" value="1"/>
</dbReference>
<dbReference type="InterPro" id="IPR023059">
    <property type="entry name" value="Foldase_PrsA"/>
</dbReference>
<dbReference type="EC" id="5.2.1.8" evidence="5"/>
<keyword evidence="4 5" id="KW-0413">Isomerase</keyword>
<accession>A0ABS6EMN3</accession>
<dbReference type="RefSeq" id="WP_216440881.1">
    <property type="nucleotide sequence ID" value="NZ_JAHLQF010000005.1"/>
</dbReference>
<evidence type="ECO:0000256" key="3">
    <source>
        <dbReference type="ARBA" id="ARBA00023110"/>
    </source>
</evidence>
<dbReference type="InterPro" id="IPR000297">
    <property type="entry name" value="PPIase_PpiC"/>
</dbReference>
<feature type="chain" id="PRO_5045324520" description="Foldase protein PrsA" evidence="6">
    <location>
        <begin position="23"/>
        <end position="334"/>
    </location>
</feature>
<evidence type="ECO:0000256" key="6">
    <source>
        <dbReference type="SAM" id="SignalP"/>
    </source>
</evidence>
<organism evidence="8 9">
    <name type="scientific">Clostridium mobile</name>
    <dbReference type="NCBI Taxonomy" id="2841512"/>
    <lineage>
        <taxon>Bacteria</taxon>
        <taxon>Bacillati</taxon>
        <taxon>Bacillota</taxon>
        <taxon>Clostridia</taxon>
        <taxon>Eubacteriales</taxon>
        <taxon>Clostridiaceae</taxon>
        <taxon>Clostridium</taxon>
    </lineage>
</organism>
<evidence type="ECO:0000256" key="4">
    <source>
        <dbReference type="ARBA" id="ARBA00023235"/>
    </source>
</evidence>
<keyword evidence="5" id="KW-0472">Membrane</keyword>
<evidence type="ECO:0000313" key="8">
    <source>
        <dbReference type="EMBL" id="MBU5486275.1"/>
    </source>
</evidence>
<dbReference type="GO" id="GO:0003755">
    <property type="term" value="F:peptidyl-prolyl cis-trans isomerase activity"/>
    <property type="evidence" value="ECO:0007669"/>
    <property type="project" value="UniProtKB-EC"/>
</dbReference>
<dbReference type="EMBL" id="JAHLQF010000005">
    <property type="protein sequence ID" value="MBU5486275.1"/>
    <property type="molecule type" value="Genomic_DNA"/>
</dbReference>
<gene>
    <name evidence="5" type="primary">prsA</name>
    <name evidence="8" type="ORF">KQI86_18355</name>
</gene>
<comment type="similarity">
    <text evidence="5">Belongs to the PrsA family.</text>
</comment>
<keyword evidence="5" id="KW-0564">Palmitate</keyword>
<dbReference type="HAMAP" id="MF_01145">
    <property type="entry name" value="Foldase_PrsA"/>
    <property type="match status" value="1"/>
</dbReference>
<feature type="domain" description="PpiC" evidence="7">
    <location>
        <begin position="193"/>
        <end position="282"/>
    </location>
</feature>
<name>A0ABS6EMN3_9CLOT</name>
<keyword evidence="2 5" id="KW-0732">Signal</keyword>
<dbReference type="PANTHER" id="PTHR47245:SF1">
    <property type="entry name" value="FOLDASE PROTEIN PRSA"/>
    <property type="match status" value="1"/>
</dbReference>
<keyword evidence="5" id="KW-0449">Lipoprotein</keyword>
<evidence type="ECO:0000256" key="2">
    <source>
        <dbReference type="ARBA" id="ARBA00022729"/>
    </source>
</evidence>
<evidence type="ECO:0000256" key="1">
    <source>
        <dbReference type="ARBA" id="ARBA00000971"/>
    </source>
</evidence>
<dbReference type="InterPro" id="IPR050245">
    <property type="entry name" value="PrsA_foldase"/>
</dbReference>
<dbReference type="Pfam" id="PF00639">
    <property type="entry name" value="Rotamase"/>
    <property type="match status" value="1"/>
</dbReference>
<dbReference type="Pfam" id="PF13624">
    <property type="entry name" value="SurA_N_3"/>
    <property type="match status" value="1"/>
</dbReference>
<evidence type="ECO:0000259" key="7">
    <source>
        <dbReference type="PROSITE" id="PS50198"/>
    </source>
</evidence>
<dbReference type="PROSITE" id="PS51257">
    <property type="entry name" value="PROKAR_LIPOPROTEIN"/>
    <property type="match status" value="1"/>
</dbReference>
<comment type="caution">
    <text evidence="8">The sequence shown here is derived from an EMBL/GenBank/DDBJ whole genome shotgun (WGS) entry which is preliminary data.</text>
</comment>
<comment type="catalytic activity">
    <reaction evidence="1 5">
        <text>[protein]-peptidylproline (omega=180) = [protein]-peptidylproline (omega=0)</text>
        <dbReference type="Rhea" id="RHEA:16237"/>
        <dbReference type="Rhea" id="RHEA-COMP:10747"/>
        <dbReference type="Rhea" id="RHEA-COMP:10748"/>
        <dbReference type="ChEBI" id="CHEBI:83833"/>
        <dbReference type="ChEBI" id="CHEBI:83834"/>
        <dbReference type="EC" id="5.2.1.8"/>
    </reaction>
</comment>
<dbReference type="PANTHER" id="PTHR47245">
    <property type="entry name" value="PEPTIDYLPROLYL ISOMERASE"/>
    <property type="match status" value="1"/>
</dbReference>
<dbReference type="PROSITE" id="PS01096">
    <property type="entry name" value="PPIC_PPIASE_1"/>
    <property type="match status" value="1"/>
</dbReference>
<keyword evidence="9" id="KW-1185">Reference proteome</keyword>
<dbReference type="Proteomes" id="UP000726170">
    <property type="component" value="Unassembled WGS sequence"/>
</dbReference>
<keyword evidence="3 5" id="KW-0697">Rotamase</keyword>